<name>A0AAD3S197_NEPGR</name>
<reference evidence="1" key="1">
    <citation type="submission" date="2023-05" db="EMBL/GenBank/DDBJ databases">
        <title>Nepenthes gracilis genome sequencing.</title>
        <authorList>
            <person name="Fukushima K."/>
        </authorList>
    </citation>
    <scope>NUCLEOTIDE SEQUENCE</scope>
    <source>
        <strain evidence="1">SING2019-196</strain>
    </source>
</reference>
<protein>
    <submittedName>
        <fullName evidence="1">Uncharacterized protein</fullName>
    </submittedName>
</protein>
<gene>
    <name evidence="1" type="ORF">Nepgr_004394</name>
</gene>
<dbReference type="Proteomes" id="UP001279734">
    <property type="component" value="Unassembled WGS sequence"/>
</dbReference>
<evidence type="ECO:0000313" key="2">
    <source>
        <dbReference type="Proteomes" id="UP001279734"/>
    </source>
</evidence>
<organism evidence="1 2">
    <name type="scientific">Nepenthes gracilis</name>
    <name type="common">Slender pitcher plant</name>
    <dbReference type="NCBI Taxonomy" id="150966"/>
    <lineage>
        <taxon>Eukaryota</taxon>
        <taxon>Viridiplantae</taxon>
        <taxon>Streptophyta</taxon>
        <taxon>Embryophyta</taxon>
        <taxon>Tracheophyta</taxon>
        <taxon>Spermatophyta</taxon>
        <taxon>Magnoliopsida</taxon>
        <taxon>eudicotyledons</taxon>
        <taxon>Gunneridae</taxon>
        <taxon>Pentapetalae</taxon>
        <taxon>Caryophyllales</taxon>
        <taxon>Nepenthaceae</taxon>
        <taxon>Nepenthes</taxon>
    </lineage>
</organism>
<accession>A0AAD3S197</accession>
<dbReference type="EMBL" id="BSYO01000003">
    <property type="protein sequence ID" value="GMH02555.1"/>
    <property type="molecule type" value="Genomic_DNA"/>
</dbReference>
<comment type="caution">
    <text evidence="1">The sequence shown here is derived from an EMBL/GenBank/DDBJ whole genome shotgun (WGS) entry which is preliminary data.</text>
</comment>
<evidence type="ECO:0000313" key="1">
    <source>
        <dbReference type="EMBL" id="GMH02555.1"/>
    </source>
</evidence>
<dbReference type="AlphaFoldDB" id="A0AAD3S197"/>
<proteinExistence type="predicted"/>
<keyword evidence="2" id="KW-1185">Reference proteome</keyword>
<sequence length="174" mass="19026">MDTRGFATPVVEGEGQLEILAILLGFGAPQLACEKARLDTSYNGRAEFVELLLGHDLIRPHASVHALVIVHCRGFKGIVDVLWRDDLDTNSTDHVLLQSYKPSLHTNVDYTTPVAAVVDFMMADVSLKWDNSSAEVLYALHSATRCGVCELLNLSKAQCDAENSMGKMALLLAR</sequence>